<protein>
    <submittedName>
        <fullName evidence="1">Uncharacterized protein</fullName>
    </submittedName>
</protein>
<gene>
    <name evidence="1" type="ORF">DAEQUDRAFT_731814</name>
</gene>
<dbReference type="InterPro" id="IPR036812">
    <property type="entry name" value="NAD(P)_OxRdtase_dom_sf"/>
</dbReference>
<sequence length="75" mass="8625">MAGAVCRSTQSYNQPSSVSDPCECLKALNADYLEAWYPYGPDWTTPYHVTFKAVNELYKEGKFRSATTWRMESFQ</sequence>
<dbReference type="OrthoDB" id="2310150at2759"/>
<dbReference type="AlphaFoldDB" id="A0A165M0D1"/>
<dbReference type="Proteomes" id="UP000076727">
    <property type="component" value="Unassembled WGS sequence"/>
</dbReference>
<proteinExistence type="predicted"/>
<keyword evidence="2" id="KW-1185">Reference proteome</keyword>
<accession>A0A165M0D1</accession>
<dbReference type="SUPFAM" id="SSF51430">
    <property type="entry name" value="NAD(P)-linked oxidoreductase"/>
    <property type="match status" value="1"/>
</dbReference>
<dbReference type="EMBL" id="KV429112">
    <property type="protein sequence ID" value="KZT65081.1"/>
    <property type="molecule type" value="Genomic_DNA"/>
</dbReference>
<organism evidence="1 2">
    <name type="scientific">Daedalea quercina L-15889</name>
    <dbReference type="NCBI Taxonomy" id="1314783"/>
    <lineage>
        <taxon>Eukaryota</taxon>
        <taxon>Fungi</taxon>
        <taxon>Dikarya</taxon>
        <taxon>Basidiomycota</taxon>
        <taxon>Agaricomycotina</taxon>
        <taxon>Agaricomycetes</taxon>
        <taxon>Polyporales</taxon>
        <taxon>Fomitopsis</taxon>
    </lineage>
</organism>
<name>A0A165M0D1_9APHY</name>
<dbReference type="Gene3D" id="3.20.20.100">
    <property type="entry name" value="NADP-dependent oxidoreductase domain"/>
    <property type="match status" value="1"/>
</dbReference>
<evidence type="ECO:0000313" key="2">
    <source>
        <dbReference type="Proteomes" id="UP000076727"/>
    </source>
</evidence>
<evidence type="ECO:0000313" key="1">
    <source>
        <dbReference type="EMBL" id="KZT65081.1"/>
    </source>
</evidence>
<dbReference type="STRING" id="1314783.A0A165M0D1"/>
<reference evidence="1 2" key="1">
    <citation type="journal article" date="2016" name="Mol. Biol. Evol.">
        <title>Comparative Genomics of Early-Diverging Mushroom-Forming Fungi Provides Insights into the Origins of Lignocellulose Decay Capabilities.</title>
        <authorList>
            <person name="Nagy L.G."/>
            <person name="Riley R."/>
            <person name="Tritt A."/>
            <person name="Adam C."/>
            <person name="Daum C."/>
            <person name="Floudas D."/>
            <person name="Sun H."/>
            <person name="Yadav J.S."/>
            <person name="Pangilinan J."/>
            <person name="Larsson K.H."/>
            <person name="Matsuura K."/>
            <person name="Barry K."/>
            <person name="Labutti K."/>
            <person name="Kuo R."/>
            <person name="Ohm R.A."/>
            <person name="Bhattacharya S.S."/>
            <person name="Shirouzu T."/>
            <person name="Yoshinaga Y."/>
            <person name="Martin F.M."/>
            <person name="Grigoriev I.V."/>
            <person name="Hibbett D.S."/>
        </authorList>
    </citation>
    <scope>NUCLEOTIDE SEQUENCE [LARGE SCALE GENOMIC DNA]</scope>
    <source>
        <strain evidence="1 2">L-15889</strain>
    </source>
</reference>